<gene>
    <name evidence="2" type="ordered locus">AALP_Aa3g200800</name>
</gene>
<dbReference type="Gramene" id="KFK39098">
    <property type="protein sequence ID" value="KFK39098"/>
    <property type="gene ID" value="AALP_AA3G200800"/>
</dbReference>
<protein>
    <submittedName>
        <fullName evidence="2">Uncharacterized protein</fullName>
    </submittedName>
</protein>
<dbReference type="EMBL" id="CM002871">
    <property type="protein sequence ID" value="KFK39098.1"/>
    <property type="molecule type" value="Genomic_DNA"/>
</dbReference>
<sequence length="135" mass="15127">MGDARDNEDYDEEDEKIPDLGNKVNGHKVIATIGDGCTSQERSVSPSNSQRILDGRCAVFLKTVQETEKEPSVLEDRAVAARGGMETLRPALHRLYMTRASQYKDALTSFIQGYHEGLQQFMGPSEKIHLWLSKD</sequence>
<evidence type="ECO:0000256" key="1">
    <source>
        <dbReference type="SAM" id="MobiDB-lite"/>
    </source>
</evidence>
<proteinExistence type="predicted"/>
<evidence type="ECO:0000313" key="3">
    <source>
        <dbReference type="Proteomes" id="UP000029120"/>
    </source>
</evidence>
<name>A0A087HAE6_ARAAL</name>
<keyword evidence="3" id="KW-1185">Reference proteome</keyword>
<dbReference type="OrthoDB" id="514706at2759"/>
<feature type="region of interest" description="Disordered" evidence="1">
    <location>
        <begin position="1"/>
        <end position="23"/>
    </location>
</feature>
<dbReference type="Proteomes" id="UP000029120">
    <property type="component" value="Chromosome 3"/>
</dbReference>
<dbReference type="PANTHER" id="PTHR36064">
    <property type="entry name" value="EMBRYO DEFECTIVE 2735"/>
    <property type="match status" value="1"/>
</dbReference>
<organism evidence="2 3">
    <name type="scientific">Arabis alpina</name>
    <name type="common">Alpine rock-cress</name>
    <dbReference type="NCBI Taxonomy" id="50452"/>
    <lineage>
        <taxon>Eukaryota</taxon>
        <taxon>Viridiplantae</taxon>
        <taxon>Streptophyta</taxon>
        <taxon>Embryophyta</taxon>
        <taxon>Tracheophyta</taxon>
        <taxon>Spermatophyta</taxon>
        <taxon>Magnoliopsida</taxon>
        <taxon>eudicotyledons</taxon>
        <taxon>Gunneridae</taxon>
        <taxon>Pentapetalae</taxon>
        <taxon>rosids</taxon>
        <taxon>malvids</taxon>
        <taxon>Brassicales</taxon>
        <taxon>Brassicaceae</taxon>
        <taxon>Arabideae</taxon>
        <taxon>Arabis</taxon>
    </lineage>
</organism>
<reference evidence="3" key="1">
    <citation type="journal article" date="2015" name="Nat. Plants">
        <title>Genome expansion of Arabis alpina linked with retrotransposition and reduced symmetric DNA methylation.</title>
        <authorList>
            <person name="Willing E.M."/>
            <person name="Rawat V."/>
            <person name="Mandakova T."/>
            <person name="Maumus F."/>
            <person name="James G.V."/>
            <person name="Nordstroem K.J."/>
            <person name="Becker C."/>
            <person name="Warthmann N."/>
            <person name="Chica C."/>
            <person name="Szarzynska B."/>
            <person name="Zytnicki M."/>
            <person name="Albani M.C."/>
            <person name="Kiefer C."/>
            <person name="Bergonzi S."/>
            <person name="Castaings L."/>
            <person name="Mateos J.L."/>
            <person name="Berns M.C."/>
            <person name="Bujdoso N."/>
            <person name="Piofczyk T."/>
            <person name="de Lorenzo L."/>
            <person name="Barrero-Sicilia C."/>
            <person name="Mateos I."/>
            <person name="Piednoel M."/>
            <person name="Hagmann J."/>
            <person name="Chen-Min-Tao R."/>
            <person name="Iglesias-Fernandez R."/>
            <person name="Schuster S.C."/>
            <person name="Alonso-Blanco C."/>
            <person name="Roudier F."/>
            <person name="Carbonero P."/>
            <person name="Paz-Ares J."/>
            <person name="Davis S.J."/>
            <person name="Pecinka A."/>
            <person name="Quesneville H."/>
            <person name="Colot V."/>
            <person name="Lysak M.A."/>
            <person name="Weigel D."/>
            <person name="Coupland G."/>
            <person name="Schneeberger K."/>
        </authorList>
    </citation>
    <scope>NUCLEOTIDE SEQUENCE [LARGE SCALE GENOMIC DNA]</scope>
    <source>
        <strain evidence="3">cv. Pajares</strain>
    </source>
</reference>
<accession>A0A087HAE6</accession>
<dbReference type="AlphaFoldDB" id="A0A087HAE6"/>
<evidence type="ECO:0000313" key="2">
    <source>
        <dbReference type="EMBL" id="KFK39098.1"/>
    </source>
</evidence>